<dbReference type="Pfam" id="PF13581">
    <property type="entry name" value="HATPase_c_2"/>
    <property type="match status" value="1"/>
</dbReference>
<dbReference type="InterPro" id="IPR036890">
    <property type="entry name" value="HATPase_C_sf"/>
</dbReference>
<feature type="domain" description="Histidine kinase/HSP90-like ATPase" evidence="3">
    <location>
        <begin position="67"/>
        <end position="162"/>
    </location>
</feature>
<keyword evidence="5" id="KW-1185">Reference proteome</keyword>
<keyword evidence="4" id="KW-0418">Kinase</keyword>
<dbReference type="PANTHER" id="PTHR35526:SF3">
    <property type="entry name" value="ANTI-SIGMA-F FACTOR RSBW"/>
    <property type="match status" value="1"/>
</dbReference>
<keyword evidence="4" id="KW-0808">Transferase</keyword>
<keyword evidence="1" id="KW-0723">Serine/threonine-protein kinase</keyword>
<dbReference type="EMBL" id="FTNI01000012">
    <property type="protein sequence ID" value="SIR65062.1"/>
    <property type="molecule type" value="Genomic_DNA"/>
</dbReference>
<protein>
    <submittedName>
        <fullName evidence="4">Anti-sigma regulatory factor (Ser/Thr protein kinase)</fullName>
    </submittedName>
</protein>
<dbReference type="OrthoDB" id="3534907at2"/>
<dbReference type="InterPro" id="IPR003594">
    <property type="entry name" value="HATPase_dom"/>
</dbReference>
<accession>A0A1N7CNB1</accession>
<dbReference type="AlphaFoldDB" id="A0A1N7CNB1"/>
<sequence length="186" mass="20406">MSLLISVQDEALSPASPSSPQGGDTPAAPQRRRSAVRNRWEALRKRVGDLAIQLVNDPDVETASWRLPADAASAGLARRLVHERLGSWGMENLSDVTQLLVSELVTNVLCHTCCGDLVVRLSAVEGLLRCEVEDCDDAMPEMARPSEGEEHGRGLRLMDSLACCWGAEPTRQGKIMWFELPVYALR</sequence>
<dbReference type="RefSeq" id="WP_076436155.1">
    <property type="nucleotide sequence ID" value="NZ_FTNI01000012.1"/>
</dbReference>
<reference evidence="5" key="1">
    <citation type="submission" date="2017-01" db="EMBL/GenBank/DDBJ databases">
        <authorList>
            <person name="Varghese N."/>
            <person name="Submissions S."/>
        </authorList>
    </citation>
    <scope>NUCLEOTIDE SEQUENCE [LARGE SCALE GENOMIC DNA]</scope>
    <source>
        <strain evidence="5">ATCC 12950</strain>
    </source>
</reference>
<feature type="region of interest" description="Disordered" evidence="2">
    <location>
        <begin position="10"/>
        <end position="35"/>
    </location>
</feature>
<evidence type="ECO:0000256" key="1">
    <source>
        <dbReference type="ARBA" id="ARBA00022527"/>
    </source>
</evidence>
<organism evidence="4 5">
    <name type="scientific">Microbispora rosea</name>
    <dbReference type="NCBI Taxonomy" id="58117"/>
    <lineage>
        <taxon>Bacteria</taxon>
        <taxon>Bacillati</taxon>
        <taxon>Actinomycetota</taxon>
        <taxon>Actinomycetes</taxon>
        <taxon>Streptosporangiales</taxon>
        <taxon>Streptosporangiaceae</taxon>
        <taxon>Microbispora</taxon>
    </lineage>
</organism>
<dbReference type="PANTHER" id="PTHR35526">
    <property type="entry name" value="ANTI-SIGMA-F FACTOR RSBW-RELATED"/>
    <property type="match status" value="1"/>
</dbReference>
<gene>
    <name evidence="4" type="ORF">SAMN05421833_11298</name>
</gene>
<evidence type="ECO:0000256" key="2">
    <source>
        <dbReference type="SAM" id="MobiDB-lite"/>
    </source>
</evidence>
<name>A0A1N7CNB1_9ACTN</name>
<dbReference type="Gene3D" id="3.30.565.10">
    <property type="entry name" value="Histidine kinase-like ATPase, C-terminal domain"/>
    <property type="match status" value="1"/>
</dbReference>
<dbReference type="GO" id="GO:0004674">
    <property type="term" value="F:protein serine/threonine kinase activity"/>
    <property type="evidence" value="ECO:0007669"/>
    <property type="project" value="UniProtKB-KW"/>
</dbReference>
<evidence type="ECO:0000313" key="5">
    <source>
        <dbReference type="Proteomes" id="UP000186096"/>
    </source>
</evidence>
<evidence type="ECO:0000313" key="4">
    <source>
        <dbReference type="EMBL" id="SIR65062.1"/>
    </source>
</evidence>
<dbReference type="InterPro" id="IPR050267">
    <property type="entry name" value="Anti-sigma-factor_SerPK"/>
</dbReference>
<dbReference type="CDD" id="cd16936">
    <property type="entry name" value="HATPase_RsbW-like"/>
    <property type="match status" value="1"/>
</dbReference>
<proteinExistence type="predicted"/>
<dbReference type="SUPFAM" id="SSF55874">
    <property type="entry name" value="ATPase domain of HSP90 chaperone/DNA topoisomerase II/histidine kinase"/>
    <property type="match status" value="1"/>
</dbReference>
<dbReference type="STRING" id="58117.SAMN05421833_11298"/>
<dbReference type="Proteomes" id="UP000186096">
    <property type="component" value="Unassembled WGS sequence"/>
</dbReference>
<evidence type="ECO:0000259" key="3">
    <source>
        <dbReference type="Pfam" id="PF13581"/>
    </source>
</evidence>